<organism evidence="2 3">
    <name type="scientific">Cricetulus griseus</name>
    <name type="common">Chinese hamster</name>
    <name type="synonym">Cricetulus barabensis griseus</name>
    <dbReference type="NCBI Taxonomy" id="10029"/>
    <lineage>
        <taxon>Eukaryota</taxon>
        <taxon>Metazoa</taxon>
        <taxon>Chordata</taxon>
        <taxon>Craniata</taxon>
        <taxon>Vertebrata</taxon>
        <taxon>Euteleostomi</taxon>
        <taxon>Mammalia</taxon>
        <taxon>Eutheria</taxon>
        <taxon>Euarchontoglires</taxon>
        <taxon>Glires</taxon>
        <taxon>Rodentia</taxon>
        <taxon>Myomorpha</taxon>
        <taxon>Muroidea</taxon>
        <taxon>Cricetidae</taxon>
        <taxon>Cricetinae</taxon>
        <taxon>Cricetulus</taxon>
    </lineage>
</organism>
<feature type="compositionally biased region" description="Low complexity" evidence="1">
    <location>
        <begin position="61"/>
        <end position="81"/>
    </location>
</feature>
<accession>G3I772</accession>
<gene>
    <name evidence="2" type="ORF">I79_019357</name>
</gene>
<feature type="region of interest" description="Disordered" evidence="1">
    <location>
        <begin position="40"/>
        <end position="103"/>
    </location>
</feature>
<dbReference type="AlphaFoldDB" id="G3I772"/>
<feature type="region of interest" description="Disordered" evidence="1">
    <location>
        <begin position="175"/>
        <end position="203"/>
    </location>
</feature>
<name>G3I772_CRIGR</name>
<evidence type="ECO:0000313" key="2">
    <source>
        <dbReference type="EMBL" id="EGW11235.1"/>
    </source>
</evidence>
<feature type="compositionally biased region" description="Polar residues" evidence="1">
    <location>
        <begin position="180"/>
        <end position="192"/>
    </location>
</feature>
<dbReference type="Proteomes" id="UP000001075">
    <property type="component" value="Unassembled WGS sequence"/>
</dbReference>
<proteinExistence type="predicted"/>
<feature type="compositionally biased region" description="Basic and acidic residues" evidence="1">
    <location>
        <begin position="1"/>
        <end position="15"/>
    </location>
</feature>
<dbReference type="EMBL" id="JH001411">
    <property type="protein sequence ID" value="EGW11235.1"/>
    <property type="molecule type" value="Genomic_DNA"/>
</dbReference>
<protein>
    <submittedName>
        <fullName evidence="2">Uncharacterized protein</fullName>
    </submittedName>
</protein>
<feature type="region of interest" description="Disordered" evidence="1">
    <location>
        <begin position="119"/>
        <end position="150"/>
    </location>
</feature>
<sequence length="231" mass="25440">MTSEDYNRQELDNVKKSQMSSRSSAPDLYKLLDISWPWNSGPQFSPVPAHNINKDSEDTESTSSSGDSDSSEDSLSCLEDTTSYYNSAPHDAEEAETEDTGSDTMLSVISLDWLWIHKDNSGTGVPGPQRDTEVTASISTSRDLKETDVQCREETHDILDIQSENPEYENIEEIAVQESPPISSKDQPQEGATASKKKHRRGWKGVSLLKSPCVAGIPEEEQGKLLAAAFV</sequence>
<dbReference type="InParanoid" id="G3I772"/>
<evidence type="ECO:0000256" key="1">
    <source>
        <dbReference type="SAM" id="MobiDB-lite"/>
    </source>
</evidence>
<feature type="region of interest" description="Disordered" evidence="1">
    <location>
        <begin position="1"/>
        <end position="24"/>
    </location>
</feature>
<reference evidence="3" key="1">
    <citation type="journal article" date="2011" name="Nat. Biotechnol.">
        <title>The genomic sequence of the Chinese hamster ovary (CHO)-K1 cell line.</title>
        <authorList>
            <person name="Xu X."/>
            <person name="Nagarajan H."/>
            <person name="Lewis N.E."/>
            <person name="Pan S."/>
            <person name="Cai Z."/>
            <person name="Liu X."/>
            <person name="Chen W."/>
            <person name="Xie M."/>
            <person name="Wang W."/>
            <person name="Hammond S."/>
            <person name="Andersen M.R."/>
            <person name="Neff N."/>
            <person name="Passarelli B."/>
            <person name="Koh W."/>
            <person name="Fan H.C."/>
            <person name="Wang J."/>
            <person name="Gui Y."/>
            <person name="Lee K.H."/>
            <person name="Betenbaugh M.J."/>
            <person name="Quake S.R."/>
            <person name="Famili I."/>
            <person name="Palsson B.O."/>
            <person name="Wang J."/>
        </authorList>
    </citation>
    <scope>NUCLEOTIDE SEQUENCE [LARGE SCALE GENOMIC DNA]</scope>
    <source>
        <strain evidence="3">CHO K1 cell line</strain>
    </source>
</reference>
<evidence type="ECO:0000313" key="3">
    <source>
        <dbReference type="Proteomes" id="UP000001075"/>
    </source>
</evidence>